<protein>
    <submittedName>
        <fullName evidence="3">Thioesterase</fullName>
    </submittedName>
</protein>
<accession>A0A1D8PA88</accession>
<evidence type="ECO:0000256" key="1">
    <source>
        <dbReference type="ARBA" id="ARBA00005953"/>
    </source>
</evidence>
<dbReference type="EMBL" id="CP017478">
    <property type="protein sequence ID" value="AOW21498.1"/>
    <property type="molecule type" value="Genomic_DNA"/>
</dbReference>
<dbReference type="KEGG" id="lul:LPB138_12770"/>
<dbReference type="RefSeq" id="WP_070237658.1">
    <property type="nucleotide sequence ID" value="NZ_CP017478.1"/>
</dbReference>
<dbReference type="PANTHER" id="PTHR31793">
    <property type="entry name" value="4-HYDROXYBENZOYL-COA THIOESTERASE FAMILY MEMBER"/>
    <property type="match status" value="1"/>
</dbReference>
<evidence type="ECO:0000256" key="2">
    <source>
        <dbReference type="ARBA" id="ARBA00022801"/>
    </source>
</evidence>
<comment type="similarity">
    <text evidence="1">Belongs to the 4-hydroxybenzoyl-CoA thioesterase family.</text>
</comment>
<dbReference type="InterPro" id="IPR029069">
    <property type="entry name" value="HotDog_dom_sf"/>
</dbReference>
<dbReference type="GO" id="GO:0047617">
    <property type="term" value="F:fatty acyl-CoA hydrolase activity"/>
    <property type="evidence" value="ECO:0007669"/>
    <property type="project" value="TreeGrafter"/>
</dbReference>
<dbReference type="AlphaFoldDB" id="A0A1D8PA88"/>
<dbReference type="Proteomes" id="UP000176050">
    <property type="component" value="Chromosome"/>
</dbReference>
<evidence type="ECO:0000313" key="4">
    <source>
        <dbReference type="Proteomes" id="UP000176050"/>
    </source>
</evidence>
<dbReference type="PANTHER" id="PTHR31793:SF27">
    <property type="entry name" value="NOVEL THIOESTERASE SUPERFAMILY DOMAIN AND SAPOSIN A-TYPE DOMAIN CONTAINING PROTEIN (0610012H03RIK)"/>
    <property type="match status" value="1"/>
</dbReference>
<dbReference type="SUPFAM" id="SSF54637">
    <property type="entry name" value="Thioesterase/thiol ester dehydrase-isomerase"/>
    <property type="match status" value="1"/>
</dbReference>
<keyword evidence="2" id="KW-0378">Hydrolase</keyword>
<proteinExistence type="inferred from homology"/>
<sequence length="158" mass="18872">MNKILESKTKVRFQDCDPFNHLNNSKYIDYFINAREDQLIENYDLNIYKVAFSEGVGWVVGSNQISYLKPVNTMEVVTIESQLINFTKQSIEVELRMYNENKTELKSVMWSKFIHIDMKTQRSIEHNKKYIDLFESVYLPVSENTFDERFKSILKKQY</sequence>
<dbReference type="OrthoDB" id="9791529at2"/>
<dbReference type="Pfam" id="PF13279">
    <property type="entry name" value="4HBT_2"/>
    <property type="match status" value="1"/>
</dbReference>
<organism evidence="3 4">
    <name type="scientific">Urechidicola croceus</name>
    <dbReference type="NCBI Taxonomy" id="1850246"/>
    <lineage>
        <taxon>Bacteria</taxon>
        <taxon>Pseudomonadati</taxon>
        <taxon>Bacteroidota</taxon>
        <taxon>Flavobacteriia</taxon>
        <taxon>Flavobacteriales</taxon>
        <taxon>Flavobacteriaceae</taxon>
        <taxon>Urechidicola</taxon>
    </lineage>
</organism>
<dbReference type="Gene3D" id="3.10.129.10">
    <property type="entry name" value="Hotdog Thioesterase"/>
    <property type="match status" value="1"/>
</dbReference>
<dbReference type="InterPro" id="IPR050563">
    <property type="entry name" value="4-hydroxybenzoyl-CoA_TE"/>
</dbReference>
<reference evidence="3 4" key="1">
    <citation type="submission" date="2016-10" db="EMBL/GenBank/DDBJ databases">
        <title>Lutibacter sp. LPB0138, isolated from marine gastropod.</title>
        <authorList>
            <person name="Kim E."/>
            <person name="Yi H."/>
        </authorList>
    </citation>
    <scope>NUCLEOTIDE SEQUENCE [LARGE SCALE GENOMIC DNA]</scope>
    <source>
        <strain evidence="3 4">LPB0138</strain>
    </source>
</reference>
<evidence type="ECO:0000313" key="3">
    <source>
        <dbReference type="EMBL" id="AOW21498.1"/>
    </source>
</evidence>
<dbReference type="STRING" id="1850246.LPB138_12770"/>
<keyword evidence="4" id="KW-1185">Reference proteome</keyword>
<gene>
    <name evidence="3" type="ORF">LPB138_12770</name>
</gene>
<dbReference type="CDD" id="cd00586">
    <property type="entry name" value="4HBT"/>
    <property type="match status" value="1"/>
</dbReference>
<name>A0A1D8PA88_9FLAO</name>